<dbReference type="EMBL" id="LAZR01003409">
    <property type="protein sequence ID" value="KKN18610.1"/>
    <property type="molecule type" value="Genomic_DNA"/>
</dbReference>
<evidence type="ECO:0000313" key="1">
    <source>
        <dbReference type="EMBL" id="KKN18610.1"/>
    </source>
</evidence>
<organism evidence="1">
    <name type="scientific">marine sediment metagenome</name>
    <dbReference type="NCBI Taxonomy" id="412755"/>
    <lineage>
        <taxon>unclassified sequences</taxon>
        <taxon>metagenomes</taxon>
        <taxon>ecological metagenomes</taxon>
    </lineage>
</organism>
<dbReference type="AlphaFoldDB" id="A0A0F9NGD1"/>
<gene>
    <name evidence="1" type="ORF">LCGC14_0954000</name>
</gene>
<name>A0A0F9NGD1_9ZZZZ</name>
<sequence>MTFFQKGMELCSENYYFAKWTLLPIFIRNDENFAVKFFFLEPMMHKRAMNILFDFDTITQQLIRVKRGYGPIQEKIRK</sequence>
<comment type="caution">
    <text evidence="1">The sequence shown here is derived from an EMBL/GenBank/DDBJ whole genome shotgun (WGS) entry which is preliminary data.</text>
</comment>
<reference evidence="1" key="1">
    <citation type="journal article" date="2015" name="Nature">
        <title>Complex archaea that bridge the gap between prokaryotes and eukaryotes.</title>
        <authorList>
            <person name="Spang A."/>
            <person name="Saw J.H."/>
            <person name="Jorgensen S.L."/>
            <person name="Zaremba-Niedzwiedzka K."/>
            <person name="Martijn J."/>
            <person name="Lind A.E."/>
            <person name="van Eijk R."/>
            <person name="Schleper C."/>
            <person name="Guy L."/>
            <person name="Ettema T.J."/>
        </authorList>
    </citation>
    <scope>NUCLEOTIDE SEQUENCE</scope>
</reference>
<protein>
    <submittedName>
        <fullName evidence="1">Uncharacterized protein</fullName>
    </submittedName>
</protein>
<proteinExistence type="predicted"/>
<accession>A0A0F9NGD1</accession>